<evidence type="ECO:0000256" key="3">
    <source>
        <dbReference type="RuleBase" id="RU003476"/>
    </source>
</evidence>
<dbReference type="InterPro" id="IPR000086">
    <property type="entry name" value="NUDIX_hydrolase_dom"/>
</dbReference>
<dbReference type="GO" id="GO:0004081">
    <property type="term" value="F:bis(5'-nucleosyl)-tetraphosphatase (asymmetrical) activity"/>
    <property type="evidence" value="ECO:0007669"/>
    <property type="project" value="TreeGrafter"/>
</dbReference>
<name>A0A3E0VP12_9MICO</name>
<dbReference type="InterPro" id="IPR020476">
    <property type="entry name" value="Nudix_hydrolase"/>
</dbReference>
<dbReference type="PANTHER" id="PTHR21340">
    <property type="entry name" value="DIADENOSINE 5,5-P1,P4-TETRAPHOSPHATE PYROPHOSPHOHYDROLASE MUTT"/>
    <property type="match status" value="1"/>
</dbReference>
<dbReference type="SUPFAM" id="SSF55811">
    <property type="entry name" value="Nudix"/>
    <property type="match status" value="1"/>
</dbReference>
<dbReference type="AlphaFoldDB" id="A0A3E0VP12"/>
<dbReference type="PROSITE" id="PS51462">
    <property type="entry name" value="NUDIX"/>
    <property type="match status" value="1"/>
</dbReference>
<dbReference type="InterPro" id="IPR015797">
    <property type="entry name" value="NUDIX_hydrolase-like_dom_sf"/>
</dbReference>
<evidence type="ECO:0000313" key="6">
    <source>
        <dbReference type="Proteomes" id="UP000256709"/>
    </source>
</evidence>
<dbReference type="Proteomes" id="UP000256709">
    <property type="component" value="Unassembled WGS sequence"/>
</dbReference>
<evidence type="ECO:0000259" key="4">
    <source>
        <dbReference type="PROSITE" id="PS51462"/>
    </source>
</evidence>
<evidence type="ECO:0000313" key="5">
    <source>
        <dbReference type="EMBL" id="RFA11636.1"/>
    </source>
</evidence>
<evidence type="ECO:0000256" key="2">
    <source>
        <dbReference type="ARBA" id="ARBA00022801"/>
    </source>
</evidence>
<keyword evidence="2 3" id="KW-0378">Hydrolase</keyword>
<dbReference type="Pfam" id="PF00293">
    <property type="entry name" value="NUDIX"/>
    <property type="match status" value="1"/>
</dbReference>
<dbReference type="EMBL" id="NBXA01000023">
    <property type="protein sequence ID" value="RFA11636.1"/>
    <property type="molecule type" value="Genomic_DNA"/>
</dbReference>
<dbReference type="OrthoDB" id="954553at2"/>
<comment type="caution">
    <text evidence="5">The sequence shown here is derived from an EMBL/GenBank/DDBJ whole genome shotgun (WGS) entry which is preliminary data.</text>
</comment>
<dbReference type="PANTHER" id="PTHR21340:SF7">
    <property type="entry name" value="NUDIX HYDROLASE DOMAIN-CONTAINING PROTEIN"/>
    <property type="match status" value="1"/>
</dbReference>
<dbReference type="PROSITE" id="PS00893">
    <property type="entry name" value="NUDIX_BOX"/>
    <property type="match status" value="1"/>
</dbReference>
<comment type="similarity">
    <text evidence="1 3">Belongs to the Nudix hydrolase family.</text>
</comment>
<reference evidence="5 6" key="1">
    <citation type="submission" date="2017-04" db="EMBL/GenBank/DDBJ databases">
        <title>Comparative genome analysis of Subtercola boreus.</title>
        <authorList>
            <person name="Cho Y.-J."/>
            <person name="Cho A."/>
            <person name="Kim O.-S."/>
            <person name="Lee J.-I."/>
        </authorList>
    </citation>
    <scope>NUCLEOTIDE SEQUENCE [LARGE SCALE GENOMIC DNA]</scope>
    <source>
        <strain evidence="5 6">P27444</strain>
    </source>
</reference>
<evidence type="ECO:0000256" key="1">
    <source>
        <dbReference type="ARBA" id="ARBA00005582"/>
    </source>
</evidence>
<dbReference type="InterPro" id="IPR020084">
    <property type="entry name" value="NUDIX_hydrolase_CS"/>
</dbReference>
<feature type="domain" description="Nudix hydrolase" evidence="4">
    <location>
        <begin position="1"/>
        <end position="152"/>
    </location>
</feature>
<dbReference type="PRINTS" id="PR00502">
    <property type="entry name" value="NUDIXFAMILY"/>
</dbReference>
<proteinExistence type="inferred from homology"/>
<sequence length="156" mass="16844">MSAVSAGILLYRLQPAGPEVWIAHMGGPFWARKHERAWSIPKGLVEPGESTLEAALREFAEEIGAPPPALAYDVLGEARQRSGKVVCAYTAQLTGGLGVEFFGSNTFTLEWPRGSGVVREYPEIDDARWVPLGEARSLVVAGQESLLDALGLRIGR</sequence>
<protein>
    <submittedName>
        <fullName evidence="5">DNA mismatch repair protein MutT</fullName>
    </submittedName>
</protein>
<gene>
    <name evidence="5" type="ORF">B7R21_12610</name>
</gene>
<dbReference type="GO" id="GO:0006167">
    <property type="term" value="P:AMP biosynthetic process"/>
    <property type="evidence" value="ECO:0007669"/>
    <property type="project" value="TreeGrafter"/>
</dbReference>
<dbReference type="Gene3D" id="3.90.79.10">
    <property type="entry name" value="Nucleoside Triphosphate Pyrophosphohydrolase"/>
    <property type="match status" value="1"/>
</dbReference>
<dbReference type="GO" id="GO:0006754">
    <property type="term" value="P:ATP biosynthetic process"/>
    <property type="evidence" value="ECO:0007669"/>
    <property type="project" value="TreeGrafter"/>
</dbReference>
<dbReference type="InterPro" id="IPR051325">
    <property type="entry name" value="Nudix_hydrolase_domain"/>
</dbReference>
<accession>A0A3E0VP12</accession>
<organism evidence="5 6">
    <name type="scientific">Subtercola boreus</name>
    <dbReference type="NCBI Taxonomy" id="120213"/>
    <lineage>
        <taxon>Bacteria</taxon>
        <taxon>Bacillati</taxon>
        <taxon>Actinomycetota</taxon>
        <taxon>Actinomycetes</taxon>
        <taxon>Micrococcales</taxon>
        <taxon>Microbacteriaceae</taxon>
        <taxon>Subtercola</taxon>
    </lineage>
</organism>